<evidence type="ECO:0000313" key="1">
    <source>
        <dbReference type="EMBL" id="KAG5515467.1"/>
    </source>
</evidence>
<accession>A0AAV6HTU5</accession>
<protein>
    <recommendedName>
        <fullName evidence="3">Transmembrane protein</fullName>
    </recommendedName>
</protein>
<dbReference type="EMBL" id="JACTNZ010000013">
    <property type="protein sequence ID" value="KAG5515467.1"/>
    <property type="molecule type" value="Genomic_DNA"/>
</dbReference>
<sequence length="207" mass="22274">MCNYKFNLSWLLLLPSLLSFLASLGFVGLWPSIHCRVTHLVESVRPNGEVWSRGLWGCRSRGPKPAYSSVSSVLPNGVGGPRFRRWSDTDLGLPVMAGFVHDGPASCGFSGDDGFIGFPASFGFLTMKLCFGSGGVGSVLVRCAGIGGWRQWEVVAGVGSVLIFFFCRFLILFSKSIGEDGDADRCWFQSGVGEVDAALMTGISCRL</sequence>
<dbReference type="Proteomes" id="UP000823749">
    <property type="component" value="Chromosome 13"/>
</dbReference>
<gene>
    <name evidence="1" type="ORF">RHGRI_036499</name>
</gene>
<comment type="caution">
    <text evidence="1">The sequence shown here is derived from an EMBL/GenBank/DDBJ whole genome shotgun (WGS) entry which is preliminary data.</text>
</comment>
<organism evidence="1 2">
    <name type="scientific">Rhododendron griersonianum</name>
    <dbReference type="NCBI Taxonomy" id="479676"/>
    <lineage>
        <taxon>Eukaryota</taxon>
        <taxon>Viridiplantae</taxon>
        <taxon>Streptophyta</taxon>
        <taxon>Embryophyta</taxon>
        <taxon>Tracheophyta</taxon>
        <taxon>Spermatophyta</taxon>
        <taxon>Magnoliopsida</taxon>
        <taxon>eudicotyledons</taxon>
        <taxon>Gunneridae</taxon>
        <taxon>Pentapetalae</taxon>
        <taxon>asterids</taxon>
        <taxon>Ericales</taxon>
        <taxon>Ericaceae</taxon>
        <taxon>Ericoideae</taxon>
        <taxon>Rhodoreae</taxon>
        <taxon>Rhododendron</taxon>
    </lineage>
</organism>
<reference evidence="1 2" key="1">
    <citation type="submission" date="2020-08" db="EMBL/GenBank/DDBJ databases">
        <title>Plant Genome Project.</title>
        <authorList>
            <person name="Zhang R.-G."/>
        </authorList>
    </citation>
    <scope>NUCLEOTIDE SEQUENCE [LARGE SCALE GENOMIC DNA]</scope>
    <source>
        <strain evidence="1">WSP0</strain>
        <tissue evidence="1">Leaf</tissue>
    </source>
</reference>
<name>A0AAV6HTU5_9ERIC</name>
<evidence type="ECO:0008006" key="3">
    <source>
        <dbReference type="Google" id="ProtNLM"/>
    </source>
</evidence>
<proteinExistence type="predicted"/>
<dbReference type="AlphaFoldDB" id="A0AAV6HTU5"/>
<keyword evidence="2" id="KW-1185">Reference proteome</keyword>
<evidence type="ECO:0000313" key="2">
    <source>
        <dbReference type="Proteomes" id="UP000823749"/>
    </source>
</evidence>